<dbReference type="GO" id="GO:0000981">
    <property type="term" value="F:DNA-binding transcription factor activity, RNA polymerase II-specific"/>
    <property type="evidence" value="ECO:0007669"/>
    <property type="project" value="TreeGrafter"/>
</dbReference>
<dbReference type="Pfam" id="PF00319">
    <property type="entry name" value="SRF-TF"/>
    <property type="match status" value="1"/>
</dbReference>
<dbReference type="PRINTS" id="PR00404">
    <property type="entry name" value="MADSDOMAIN"/>
</dbReference>
<dbReference type="PANTHER" id="PTHR11945">
    <property type="entry name" value="MADS BOX PROTEIN"/>
    <property type="match status" value="1"/>
</dbReference>
<name>A0AAD4IUG3_PERFH</name>
<dbReference type="GO" id="GO:0005634">
    <property type="term" value="C:nucleus"/>
    <property type="evidence" value="ECO:0007669"/>
    <property type="project" value="UniProtKB-SubCell"/>
</dbReference>
<dbReference type="PROSITE" id="PS50066">
    <property type="entry name" value="MADS_BOX_2"/>
    <property type="match status" value="1"/>
</dbReference>
<evidence type="ECO:0000256" key="5">
    <source>
        <dbReference type="ARBA" id="ARBA00023242"/>
    </source>
</evidence>
<dbReference type="GO" id="GO:0000978">
    <property type="term" value="F:RNA polymerase II cis-regulatory region sequence-specific DNA binding"/>
    <property type="evidence" value="ECO:0007669"/>
    <property type="project" value="TreeGrafter"/>
</dbReference>
<feature type="domain" description="MADS-box" evidence="7">
    <location>
        <begin position="1"/>
        <end position="61"/>
    </location>
</feature>
<sequence>MVRRKIEIKTLEDKGKRHTTFTKRRNGLMKKAKDYCRVSSSSAAVITFSNAGNCYVLAHPNVDTVLERYEDQTAPALAEEAGTSAAGGRVHGGGEEEEAPLTEVQKRIGEAIKNGRWEEAVGGLGFQELNELYAEVENIRCKVVARERKDAAAMVEKSSGSGSSGSGSGCC</sequence>
<accession>A0AAD4IUG3</accession>
<evidence type="ECO:0000313" key="8">
    <source>
        <dbReference type="EMBL" id="KAH6821509.1"/>
    </source>
</evidence>
<keyword evidence="9" id="KW-1185">Reference proteome</keyword>
<dbReference type="GO" id="GO:0046983">
    <property type="term" value="F:protein dimerization activity"/>
    <property type="evidence" value="ECO:0007669"/>
    <property type="project" value="InterPro"/>
</dbReference>
<evidence type="ECO:0000256" key="4">
    <source>
        <dbReference type="ARBA" id="ARBA00023163"/>
    </source>
</evidence>
<dbReference type="SMART" id="SM00432">
    <property type="entry name" value="MADS"/>
    <property type="match status" value="1"/>
</dbReference>
<dbReference type="SUPFAM" id="SSF55455">
    <property type="entry name" value="SRF-like"/>
    <property type="match status" value="1"/>
</dbReference>
<dbReference type="Proteomes" id="UP001190926">
    <property type="component" value="Unassembled WGS sequence"/>
</dbReference>
<dbReference type="Gene3D" id="3.40.1810.10">
    <property type="entry name" value="Transcription factor, MADS-box"/>
    <property type="match status" value="1"/>
</dbReference>
<evidence type="ECO:0000313" key="9">
    <source>
        <dbReference type="Proteomes" id="UP001190926"/>
    </source>
</evidence>
<keyword evidence="4" id="KW-0804">Transcription</keyword>
<comment type="caution">
    <text evidence="8">The sequence shown here is derived from an EMBL/GenBank/DDBJ whole genome shotgun (WGS) entry which is preliminary data.</text>
</comment>
<dbReference type="InterPro" id="IPR036879">
    <property type="entry name" value="TF_MADSbox_sf"/>
</dbReference>
<protein>
    <recommendedName>
        <fullName evidence="7">MADS-box domain-containing protein</fullName>
    </recommendedName>
</protein>
<evidence type="ECO:0000256" key="6">
    <source>
        <dbReference type="SAM" id="MobiDB-lite"/>
    </source>
</evidence>
<keyword evidence="3" id="KW-0238">DNA-binding</keyword>
<dbReference type="AlphaFoldDB" id="A0AAD4IUG3"/>
<comment type="subcellular location">
    <subcellularLocation>
        <location evidence="1">Nucleus</location>
    </subcellularLocation>
</comment>
<reference evidence="8 9" key="1">
    <citation type="journal article" date="2021" name="Nat. Commun.">
        <title>Incipient diploidization of the medicinal plant Perilla within 10,000 years.</title>
        <authorList>
            <person name="Zhang Y."/>
            <person name="Shen Q."/>
            <person name="Leng L."/>
            <person name="Zhang D."/>
            <person name="Chen S."/>
            <person name="Shi Y."/>
            <person name="Ning Z."/>
            <person name="Chen S."/>
        </authorList>
    </citation>
    <scope>NUCLEOTIDE SEQUENCE [LARGE SCALE GENOMIC DNA]</scope>
    <source>
        <strain evidence="9">cv. PC099</strain>
    </source>
</reference>
<proteinExistence type="predicted"/>
<evidence type="ECO:0000256" key="3">
    <source>
        <dbReference type="ARBA" id="ARBA00023125"/>
    </source>
</evidence>
<evidence type="ECO:0000259" key="7">
    <source>
        <dbReference type="PROSITE" id="PS50066"/>
    </source>
</evidence>
<dbReference type="InterPro" id="IPR002100">
    <property type="entry name" value="TF_MADSbox"/>
</dbReference>
<dbReference type="EMBL" id="SDAM02002078">
    <property type="protein sequence ID" value="KAH6821509.1"/>
    <property type="molecule type" value="Genomic_DNA"/>
</dbReference>
<organism evidence="8 9">
    <name type="scientific">Perilla frutescens var. hirtella</name>
    <name type="common">Perilla citriodora</name>
    <name type="synonym">Perilla setoyensis</name>
    <dbReference type="NCBI Taxonomy" id="608512"/>
    <lineage>
        <taxon>Eukaryota</taxon>
        <taxon>Viridiplantae</taxon>
        <taxon>Streptophyta</taxon>
        <taxon>Embryophyta</taxon>
        <taxon>Tracheophyta</taxon>
        <taxon>Spermatophyta</taxon>
        <taxon>Magnoliopsida</taxon>
        <taxon>eudicotyledons</taxon>
        <taxon>Gunneridae</taxon>
        <taxon>Pentapetalae</taxon>
        <taxon>asterids</taxon>
        <taxon>lamiids</taxon>
        <taxon>Lamiales</taxon>
        <taxon>Lamiaceae</taxon>
        <taxon>Nepetoideae</taxon>
        <taxon>Elsholtzieae</taxon>
        <taxon>Perilla</taxon>
    </lineage>
</organism>
<feature type="region of interest" description="Disordered" evidence="6">
    <location>
        <begin position="78"/>
        <end position="101"/>
    </location>
</feature>
<keyword evidence="5" id="KW-0539">Nucleus</keyword>
<keyword evidence="2" id="KW-0805">Transcription regulation</keyword>
<gene>
    <name evidence="8" type="ORF">C2S53_017192</name>
</gene>
<dbReference type="PANTHER" id="PTHR11945:SF779">
    <property type="entry name" value="AGAMOUS-LIKE MADS-BOX PROTEIN AGL61"/>
    <property type="match status" value="1"/>
</dbReference>
<evidence type="ECO:0000256" key="1">
    <source>
        <dbReference type="ARBA" id="ARBA00004123"/>
    </source>
</evidence>
<evidence type="ECO:0000256" key="2">
    <source>
        <dbReference type="ARBA" id="ARBA00023015"/>
    </source>
</evidence>